<accession>A9HDV8</accession>
<dbReference type="EMBL" id="AM889285">
    <property type="protein sequence ID" value="CAP55150.1"/>
    <property type="molecule type" value="Genomic_DNA"/>
</dbReference>
<dbReference type="RefSeq" id="WP_012224335.1">
    <property type="nucleotide sequence ID" value="NC_010125.1"/>
</dbReference>
<dbReference type="AlphaFoldDB" id="A9HDV8"/>
<proteinExistence type="predicted"/>
<organism evidence="1 2">
    <name type="scientific">Gluconacetobacter diazotrophicus (strain ATCC 49037 / DSM 5601 / CCUG 37298 / CIP 103539 / LMG 7603 / PAl5)</name>
    <dbReference type="NCBI Taxonomy" id="272568"/>
    <lineage>
        <taxon>Bacteria</taxon>
        <taxon>Pseudomonadati</taxon>
        <taxon>Pseudomonadota</taxon>
        <taxon>Alphaproteobacteria</taxon>
        <taxon>Acetobacterales</taxon>
        <taxon>Acetobacteraceae</taxon>
        <taxon>Gluconacetobacter</taxon>
    </lineage>
</organism>
<sequence>MMNDSHNQSLEAHVALLESRVATISSCLDRYPLSEMGRRIGLLTQVMHGMAGTLRQLVAKHRDASMMGGTVHPRRRAASRP</sequence>
<name>A9HDV8_GLUDA</name>
<dbReference type="Proteomes" id="UP000001176">
    <property type="component" value="Chromosome"/>
</dbReference>
<keyword evidence="2" id="KW-1185">Reference proteome</keyword>
<reference evidence="1 2" key="1">
    <citation type="journal article" date="2009" name="BMC Genomics">
        <title>Complete genome sequence of the sugarcane nitrogen-fixing endophyte Gluconacetobacter diazotrophicus Pal5.</title>
        <authorList>
            <person name="Bertalan M."/>
            <person name="Albano R."/>
            <person name="Padua V."/>
            <person name="Rouws L."/>
            <person name="Rojas C."/>
            <person name="Hemerly A."/>
            <person name="Teixeira K."/>
            <person name="Schwab S."/>
            <person name="Araujo J."/>
            <person name="Oliveira A."/>
            <person name="Franca L."/>
            <person name="Magalhaes V."/>
            <person name="Alqueres S."/>
            <person name="Cardoso A."/>
            <person name="Almeida W."/>
            <person name="Loureiro M.M."/>
            <person name="Nogueira E."/>
            <person name="Cidade D."/>
            <person name="Oliveira D."/>
            <person name="Simao T."/>
            <person name="Macedo J."/>
            <person name="Valadao A."/>
            <person name="Dreschsel M."/>
            <person name="Freitas F."/>
            <person name="Vidal M."/>
            <person name="Guedes H."/>
            <person name="Rodrigues E."/>
            <person name="Meneses C."/>
            <person name="Brioso P."/>
            <person name="Pozzer L."/>
            <person name="Figueiredo D."/>
            <person name="Montano H."/>
            <person name="Junior J."/>
            <person name="Filho G."/>
            <person name="Flores V."/>
            <person name="Ferreira B."/>
            <person name="Branco A."/>
            <person name="Gonzalez P."/>
            <person name="Guillobel H."/>
            <person name="Lemos M."/>
            <person name="Seibel L."/>
            <person name="Macedo J."/>
            <person name="Alves-Ferreira M."/>
            <person name="Sachetto-Martins G."/>
            <person name="Coelho A."/>
            <person name="Santos E."/>
            <person name="Amaral G."/>
            <person name="Neves A."/>
            <person name="Pacheco A.B."/>
            <person name="Carvalho D."/>
            <person name="Lery L."/>
            <person name="Bisch P."/>
            <person name="Rossle S.C."/>
            <person name="Urmenyi T."/>
            <person name="Kruger W.V."/>
            <person name="Martins O."/>
            <person name="Baldani J.I."/>
            <person name="Ferreira P.C."/>
        </authorList>
    </citation>
    <scope>NUCLEOTIDE SEQUENCE [LARGE SCALE GENOMIC DNA]</scope>
    <source>
        <strain evidence="2">ATCC 49037 / DSM 5601 / CCUG 37298 / CIP 103539 / LMG 7603 / PAl5</strain>
    </source>
</reference>
<gene>
    <name evidence="1" type="ordered locus">GDI1207</name>
</gene>
<evidence type="ECO:0000313" key="1">
    <source>
        <dbReference type="EMBL" id="CAP55150.1"/>
    </source>
</evidence>
<dbReference type="KEGG" id="gdi:GDI1207"/>
<protein>
    <submittedName>
        <fullName evidence="1">Uncharacterized protein</fullName>
    </submittedName>
</protein>
<evidence type="ECO:0000313" key="2">
    <source>
        <dbReference type="Proteomes" id="UP000001176"/>
    </source>
</evidence>